<proteinExistence type="predicted"/>
<dbReference type="Proteomes" id="UP000077342">
    <property type="component" value="Unassembled WGS sequence"/>
</dbReference>
<accession>A0A162D5Y6</accession>
<evidence type="ECO:0000313" key="2">
    <source>
        <dbReference type="Proteomes" id="UP000077342"/>
    </source>
</evidence>
<organism evidence="1 2">
    <name type="scientific">Mycobacterium ostraviense</name>
    <dbReference type="NCBI Taxonomy" id="2738409"/>
    <lineage>
        <taxon>Bacteria</taxon>
        <taxon>Bacillati</taxon>
        <taxon>Actinomycetota</taxon>
        <taxon>Actinomycetes</taxon>
        <taxon>Mycobacteriales</taxon>
        <taxon>Mycobacteriaceae</taxon>
        <taxon>Mycobacterium</taxon>
    </lineage>
</organism>
<evidence type="ECO:0008006" key="3">
    <source>
        <dbReference type="Google" id="ProtNLM"/>
    </source>
</evidence>
<dbReference type="Gene3D" id="3.40.50.2000">
    <property type="entry name" value="Glycogen Phosphorylase B"/>
    <property type="match status" value="1"/>
</dbReference>
<reference evidence="2" key="1">
    <citation type="submission" date="2016-04" db="EMBL/GenBank/DDBJ databases">
        <authorList>
            <person name="Strapagiel D."/>
            <person name="Borowka P."/>
            <person name="Marciniak B."/>
            <person name="Bakula Z."/>
            <person name="Van Ingen J."/>
            <person name="Safianowska A."/>
            <person name="Dziadek J."/>
            <person name="Jagielski T."/>
        </authorList>
    </citation>
    <scope>NUCLEOTIDE SEQUENCE [LARGE SCALE GENOMIC DNA]</scope>
    <source>
        <strain evidence="2">1010001458</strain>
    </source>
</reference>
<protein>
    <recommendedName>
        <fullName evidence="3">Glycosyltransferase</fullName>
    </recommendedName>
</protein>
<evidence type="ECO:0000313" key="1">
    <source>
        <dbReference type="EMBL" id="KZS63084.1"/>
    </source>
</evidence>
<name>A0A162D5Y6_9MYCO</name>
<keyword evidence="2" id="KW-1185">Reference proteome</keyword>
<comment type="caution">
    <text evidence="1">The sequence shown here is derived from an EMBL/GenBank/DDBJ whole genome shotgun (WGS) entry which is preliminary data.</text>
</comment>
<sequence>MVVDCPSLKPLPIRRDWFPGSMWVHGLPSLRDCEQFCRDVDVILSAETMYGSHLPTVAKQMGVKTVLACNYEFLNRQDEPTLWAAPSKWHWDDIPNPKVHLPVPVEVDRFTPQVAARASRFLHVVGRPAVHDRAGTADLLLALENVYTDITVTITCQEPNYVRGIITAHNIHLPDNIDLRVCEGDVPDYADLYDAQHVMIYPRRFGGLSLPMQEACAAGIPVIAPAISPQLDWLPREWLVSASKVGDFRAKQRVDLYTVDHLALAEKILRFANYPVFYREAAERAVSIAKSLSWEQLRPLYEKVLSA</sequence>
<dbReference type="EMBL" id="LWCI01000100">
    <property type="protein sequence ID" value="KZS63084.1"/>
    <property type="molecule type" value="Genomic_DNA"/>
</dbReference>
<dbReference type="SUPFAM" id="SSF53756">
    <property type="entry name" value="UDP-Glycosyltransferase/glycogen phosphorylase"/>
    <property type="match status" value="1"/>
</dbReference>
<dbReference type="AlphaFoldDB" id="A0A162D5Y6"/>
<gene>
    <name evidence="1" type="ORF">A4G28_04425</name>
</gene>